<name>A0ABV0T6L7_9TELE</name>
<feature type="non-terminal residue" evidence="3">
    <location>
        <position position="164"/>
    </location>
</feature>
<comment type="caution">
    <text evidence="3">The sequence shown here is derived from an EMBL/GenBank/DDBJ whole genome shotgun (WGS) entry which is preliminary data.</text>
</comment>
<organism evidence="3 4">
    <name type="scientific">Ilyodon furcidens</name>
    <name type="common">goldbreast splitfin</name>
    <dbReference type="NCBI Taxonomy" id="33524"/>
    <lineage>
        <taxon>Eukaryota</taxon>
        <taxon>Metazoa</taxon>
        <taxon>Chordata</taxon>
        <taxon>Craniata</taxon>
        <taxon>Vertebrata</taxon>
        <taxon>Euteleostomi</taxon>
        <taxon>Actinopterygii</taxon>
        <taxon>Neopterygii</taxon>
        <taxon>Teleostei</taxon>
        <taxon>Neoteleostei</taxon>
        <taxon>Acanthomorphata</taxon>
        <taxon>Ovalentaria</taxon>
        <taxon>Atherinomorphae</taxon>
        <taxon>Cyprinodontiformes</taxon>
        <taxon>Goodeidae</taxon>
        <taxon>Ilyodon</taxon>
    </lineage>
</organism>
<feature type="compositionally biased region" description="Basic and acidic residues" evidence="1">
    <location>
        <begin position="123"/>
        <end position="143"/>
    </location>
</feature>
<proteinExistence type="predicted"/>
<evidence type="ECO:0000313" key="4">
    <source>
        <dbReference type="Proteomes" id="UP001482620"/>
    </source>
</evidence>
<gene>
    <name evidence="3" type="ORF">ILYODFUR_039014</name>
</gene>
<evidence type="ECO:0000313" key="3">
    <source>
        <dbReference type="EMBL" id="MEQ2227578.1"/>
    </source>
</evidence>
<evidence type="ECO:0000256" key="1">
    <source>
        <dbReference type="SAM" id="MobiDB-lite"/>
    </source>
</evidence>
<evidence type="ECO:0000256" key="2">
    <source>
        <dbReference type="SAM" id="Phobius"/>
    </source>
</evidence>
<keyword evidence="2" id="KW-0812">Transmembrane</keyword>
<feature type="region of interest" description="Disordered" evidence="1">
    <location>
        <begin position="123"/>
        <end position="164"/>
    </location>
</feature>
<feature type="non-terminal residue" evidence="3">
    <location>
        <position position="1"/>
    </location>
</feature>
<dbReference type="Proteomes" id="UP001482620">
    <property type="component" value="Unassembled WGS sequence"/>
</dbReference>
<keyword evidence="2" id="KW-0472">Membrane</keyword>
<dbReference type="EMBL" id="JAHRIQ010022392">
    <property type="protein sequence ID" value="MEQ2227578.1"/>
    <property type="molecule type" value="Genomic_DNA"/>
</dbReference>
<feature type="transmembrane region" description="Helical" evidence="2">
    <location>
        <begin position="51"/>
        <end position="70"/>
    </location>
</feature>
<protein>
    <submittedName>
        <fullName evidence="3">Uncharacterized protein</fullName>
    </submittedName>
</protein>
<accession>A0ABV0T6L7</accession>
<keyword evidence="2" id="KW-1133">Transmembrane helix</keyword>
<sequence length="164" mass="18786">TRSSRELLGDWYACCRNGLSGPEAQIPCKEKSNRTLEEQALVDSLKNHSKVIGSSILLAILFLAVCWSAIEWRKCREKTCTCCDRIILYELVILEQQEEVLKDIWMEKAKKDLTTKIQTIMEGKKEGSKTQKCSETDKKKESENQNETKNIERRQSTYAACCDA</sequence>
<reference evidence="3 4" key="1">
    <citation type="submission" date="2021-06" db="EMBL/GenBank/DDBJ databases">
        <authorList>
            <person name="Palmer J.M."/>
        </authorList>
    </citation>
    <scope>NUCLEOTIDE SEQUENCE [LARGE SCALE GENOMIC DNA]</scope>
    <source>
        <strain evidence="4">if_2019</strain>
        <tissue evidence="3">Muscle</tissue>
    </source>
</reference>
<keyword evidence="4" id="KW-1185">Reference proteome</keyword>